<dbReference type="AlphaFoldDB" id="A0AAV5VQ65"/>
<feature type="region of interest" description="Disordered" evidence="1">
    <location>
        <begin position="1"/>
        <end position="37"/>
    </location>
</feature>
<dbReference type="EMBL" id="BTSY01000003">
    <property type="protein sequence ID" value="GMT20187.1"/>
    <property type="molecule type" value="Genomic_DNA"/>
</dbReference>
<organism evidence="2 3">
    <name type="scientific">Pristionchus fissidentatus</name>
    <dbReference type="NCBI Taxonomy" id="1538716"/>
    <lineage>
        <taxon>Eukaryota</taxon>
        <taxon>Metazoa</taxon>
        <taxon>Ecdysozoa</taxon>
        <taxon>Nematoda</taxon>
        <taxon>Chromadorea</taxon>
        <taxon>Rhabditida</taxon>
        <taxon>Rhabditina</taxon>
        <taxon>Diplogasteromorpha</taxon>
        <taxon>Diplogasteroidea</taxon>
        <taxon>Neodiplogasteridae</taxon>
        <taxon>Pristionchus</taxon>
    </lineage>
</organism>
<name>A0AAV5VQ65_9BILA</name>
<evidence type="ECO:0000313" key="3">
    <source>
        <dbReference type="Proteomes" id="UP001432322"/>
    </source>
</evidence>
<evidence type="ECO:0000256" key="1">
    <source>
        <dbReference type="SAM" id="MobiDB-lite"/>
    </source>
</evidence>
<accession>A0AAV5VQ65</accession>
<evidence type="ECO:0000313" key="2">
    <source>
        <dbReference type="EMBL" id="GMT20187.1"/>
    </source>
</evidence>
<gene>
    <name evidence="2" type="ORF">PFISCL1PPCAC_11484</name>
</gene>
<feature type="non-terminal residue" evidence="2">
    <location>
        <position position="1"/>
    </location>
</feature>
<dbReference type="Proteomes" id="UP001432322">
    <property type="component" value="Unassembled WGS sequence"/>
</dbReference>
<comment type="caution">
    <text evidence="2">The sequence shown here is derived from an EMBL/GenBank/DDBJ whole genome shotgun (WGS) entry which is preliminary data.</text>
</comment>
<protein>
    <submittedName>
        <fullName evidence="2">Uncharacterized protein</fullName>
    </submittedName>
</protein>
<feature type="non-terminal residue" evidence="2">
    <location>
        <position position="70"/>
    </location>
</feature>
<proteinExistence type="predicted"/>
<sequence>QSKEKEEPPRIESKEEKTSRAPAEDTKASEMTKRPDVIENHIPDIRGGRFALAMKDVNLNNERHYNMRMR</sequence>
<keyword evidence="3" id="KW-1185">Reference proteome</keyword>
<reference evidence="2" key="1">
    <citation type="submission" date="2023-10" db="EMBL/GenBank/DDBJ databases">
        <title>Genome assembly of Pristionchus species.</title>
        <authorList>
            <person name="Yoshida K."/>
            <person name="Sommer R.J."/>
        </authorList>
    </citation>
    <scope>NUCLEOTIDE SEQUENCE</scope>
    <source>
        <strain evidence="2">RS5133</strain>
    </source>
</reference>